<gene>
    <name evidence="8" type="ORF">J2T23_001854</name>
</gene>
<dbReference type="GO" id="GO:0016020">
    <property type="term" value="C:membrane"/>
    <property type="evidence" value="ECO:0007669"/>
    <property type="project" value="UniProtKB-SubCell"/>
</dbReference>
<feature type="domain" description="Sodium/calcium exchanger membrane region" evidence="7">
    <location>
        <begin position="211"/>
        <end position="355"/>
    </location>
</feature>
<evidence type="ECO:0000256" key="1">
    <source>
        <dbReference type="ARBA" id="ARBA00004141"/>
    </source>
</evidence>
<feature type="region of interest" description="Disordered" evidence="5">
    <location>
        <begin position="178"/>
        <end position="204"/>
    </location>
</feature>
<feature type="transmembrane region" description="Helical" evidence="6">
    <location>
        <begin position="54"/>
        <end position="77"/>
    </location>
</feature>
<name>A0AAJ1SRQ0_9MICC</name>
<organism evidence="8 9">
    <name type="scientific">Pseudarthrobacter niigatensis</name>
    <dbReference type="NCBI Taxonomy" id="369935"/>
    <lineage>
        <taxon>Bacteria</taxon>
        <taxon>Bacillati</taxon>
        <taxon>Actinomycetota</taxon>
        <taxon>Actinomycetes</taxon>
        <taxon>Micrococcales</taxon>
        <taxon>Micrococcaceae</taxon>
        <taxon>Pseudarthrobacter</taxon>
    </lineage>
</organism>
<evidence type="ECO:0000256" key="6">
    <source>
        <dbReference type="SAM" id="Phobius"/>
    </source>
</evidence>
<accession>A0AAJ1SRQ0</accession>
<dbReference type="GO" id="GO:0055085">
    <property type="term" value="P:transmembrane transport"/>
    <property type="evidence" value="ECO:0007669"/>
    <property type="project" value="InterPro"/>
</dbReference>
<comment type="caution">
    <text evidence="8">The sequence shown here is derived from an EMBL/GenBank/DDBJ whole genome shotgun (WGS) entry which is preliminary data.</text>
</comment>
<keyword evidence="2 6" id="KW-0812">Transmembrane</keyword>
<evidence type="ECO:0000256" key="3">
    <source>
        <dbReference type="ARBA" id="ARBA00022989"/>
    </source>
</evidence>
<evidence type="ECO:0000313" key="9">
    <source>
        <dbReference type="Proteomes" id="UP001239267"/>
    </source>
</evidence>
<feature type="transmembrane region" description="Helical" evidence="6">
    <location>
        <begin position="276"/>
        <end position="299"/>
    </location>
</feature>
<evidence type="ECO:0000256" key="4">
    <source>
        <dbReference type="ARBA" id="ARBA00023136"/>
    </source>
</evidence>
<sequence>MTTIQEEAKDMEALPLVVLLLIFAGAAAVIWVAGIQLSNQTDVLDDRLHLGSALGGLILLAIATNLPEIAITVSAAASNNIGVAVGNILGGIAIQTVVLVILDVFGTKGTEPLSYKAASLTLVIEAVTVVAVLGVVIAGSQMPGSLVALHLTPAAVLIAVIWILGLILVQRSQKGLPWHQQGEAPGGQDRPKGHSKKKSTDKNRHISTGKSALIFTVAALATLGAGVVLERSGDAIAGHIGLSGVLFGATFLALATSLPEISTGLASVKQGDYKLAFSDIFGGNAFLPVLFLVAVLITGKPVLPQAQATDIYLTALAILLTLTYLLGLLFRPKKKHLGMGTDSLVVLVLYLVGVAGLFAVATMS</sequence>
<feature type="transmembrane region" description="Helical" evidence="6">
    <location>
        <begin position="212"/>
        <end position="229"/>
    </location>
</feature>
<protein>
    <submittedName>
        <fullName evidence="8">Cation:H+ antiporter</fullName>
    </submittedName>
</protein>
<keyword evidence="4 6" id="KW-0472">Membrane</keyword>
<dbReference type="InterPro" id="IPR004837">
    <property type="entry name" value="NaCa_Exmemb"/>
</dbReference>
<reference evidence="8 9" key="1">
    <citation type="submission" date="2023-07" db="EMBL/GenBank/DDBJ databases">
        <title>Sorghum-associated microbial communities from plants grown in Nebraska, USA.</title>
        <authorList>
            <person name="Schachtman D."/>
        </authorList>
    </citation>
    <scope>NUCLEOTIDE SEQUENCE [LARGE SCALE GENOMIC DNA]</scope>
    <source>
        <strain evidence="8 9">DS1001</strain>
    </source>
</reference>
<comment type="subcellular location">
    <subcellularLocation>
        <location evidence="1">Membrane</location>
        <topology evidence="1">Multi-pass membrane protein</topology>
    </subcellularLocation>
</comment>
<dbReference type="Pfam" id="PF01699">
    <property type="entry name" value="Na_Ca_ex"/>
    <property type="match status" value="2"/>
</dbReference>
<feature type="transmembrane region" description="Helical" evidence="6">
    <location>
        <begin position="117"/>
        <end position="140"/>
    </location>
</feature>
<dbReference type="RefSeq" id="WP_307359231.1">
    <property type="nucleotide sequence ID" value="NZ_JAUSTB010000005.1"/>
</dbReference>
<feature type="domain" description="Sodium/calcium exchanger membrane region" evidence="7">
    <location>
        <begin position="19"/>
        <end position="137"/>
    </location>
</feature>
<feature type="transmembrane region" description="Helical" evidence="6">
    <location>
        <begin position="235"/>
        <end position="255"/>
    </location>
</feature>
<evidence type="ECO:0000259" key="7">
    <source>
        <dbReference type="Pfam" id="PF01699"/>
    </source>
</evidence>
<feature type="transmembrane region" description="Helical" evidence="6">
    <location>
        <begin position="13"/>
        <end position="33"/>
    </location>
</feature>
<evidence type="ECO:0000256" key="5">
    <source>
        <dbReference type="SAM" id="MobiDB-lite"/>
    </source>
</evidence>
<dbReference type="AlphaFoldDB" id="A0AAJ1SRQ0"/>
<feature type="transmembrane region" description="Helical" evidence="6">
    <location>
        <begin position="311"/>
        <end position="331"/>
    </location>
</feature>
<dbReference type="Proteomes" id="UP001239267">
    <property type="component" value="Unassembled WGS sequence"/>
</dbReference>
<feature type="transmembrane region" description="Helical" evidence="6">
    <location>
        <begin position="146"/>
        <end position="169"/>
    </location>
</feature>
<feature type="transmembrane region" description="Helical" evidence="6">
    <location>
        <begin position="343"/>
        <end position="363"/>
    </location>
</feature>
<dbReference type="Gene3D" id="1.20.1420.30">
    <property type="entry name" value="NCX, central ion-binding region"/>
    <property type="match status" value="1"/>
</dbReference>
<keyword evidence="9" id="KW-1185">Reference proteome</keyword>
<proteinExistence type="predicted"/>
<dbReference type="EMBL" id="JAUSTB010000005">
    <property type="protein sequence ID" value="MDQ0145961.1"/>
    <property type="molecule type" value="Genomic_DNA"/>
</dbReference>
<evidence type="ECO:0000256" key="2">
    <source>
        <dbReference type="ARBA" id="ARBA00022692"/>
    </source>
</evidence>
<evidence type="ECO:0000313" key="8">
    <source>
        <dbReference type="EMBL" id="MDQ0145961.1"/>
    </source>
</evidence>
<feature type="transmembrane region" description="Helical" evidence="6">
    <location>
        <begin position="83"/>
        <end position="105"/>
    </location>
</feature>
<keyword evidence="3 6" id="KW-1133">Transmembrane helix</keyword>
<dbReference type="InterPro" id="IPR044880">
    <property type="entry name" value="NCX_ion-bd_dom_sf"/>
</dbReference>